<evidence type="ECO:0000259" key="2">
    <source>
        <dbReference type="PROSITE" id="PS51199"/>
    </source>
</evidence>
<reference evidence="3" key="1">
    <citation type="submission" date="2020-05" db="EMBL/GenBank/DDBJ databases">
        <authorList>
            <person name="Chiriac C."/>
            <person name="Salcher M."/>
            <person name="Ghai R."/>
            <person name="Kavagutti S V."/>
        </authorList>
    </citation>
    <scope>NUCLEOTIDE SEQUENCE</scope>
</reference>
<dbReference type="GO" id="GO:0005829">
    <property type="term" value="C:cytosol"/>
    <property type="evidence" value="ECO:0007669"/>
    <property type="project" value="TreeGrafter"/>
</dbReference>
<evidence type="ECO:0000256" key="1">
    <source>
        <dbReference type="ARBA" id="ARBA00022515"/>
    </source>
</evidence>
<dbReference type="PANTHER" id="PTHR30153">
    <property type="entry name" value="REPLICATIVE DNA HELICASE DNAB"/>
    <property type="match status" value="1"/>
</dbReference>
<protein>
    <submittedName>
        <fullName evidence="3">Unannotated protein</fullName>
    </submittedName>
</protein>
<evidence type="ECO:0000313" key="3">
    <source>
        <dbReference type="EMBL" id="CAB4953014.1"/>
    </source>
</evidence>
<sequence length="337" mass="35603">MTNTTPEATGLYRLSEVLAATDARLGEEDVAGLGPWATGFDPLDGHLAGGLRPGELTLLGGPQGLGKTTFALQVARTGIAAGHAVLYVSFEHGAVNLLERLLAAESGELAGDHGVSLKAVRALLEGDRSAASLQEKFTRPGGSAHTLAAMTADLERLHVLRGGPTTDIAAITAAIDTILARGQGAPLVVIDYLQKIAAPASLLEEETRMSFVAGAIKDLALAFSVPVLAISASDAAGIAEGARMRTQNLRGASALAYEADVVLVLNEKYDVVARHHLVYGSANPERFHLYAVMSIEKNRGGRAGIDLEFRKRFDQAMFEREGQVVAEQLIDSRIFVE</sequence>
<keyword evidence="1" id="KW-0639">Primosome</keyword>
<accession>A0A6J7KGA7</accession>
<dbReference type="InterPro" id="IPR003593">
    <property type="entry name" value="AAA+_ATPase"/>
</dbReference>
<feature type="domain" description="SF4 helicase" evidence="2">
    <location>
        <begin position="29"/>
        <end position="323"/>
    </location>
</feature>
<proteinExistence type="predicted"/>
<dbReference type="Pfam" id="PF03796">
    <property type="entry name" value="DnaB_C"/>
    <property type="match status" value="1"/>
</dbReference>
<dbReference type="EMBL" id="CAFBND010000091">
    <property type="protein sequence ID" value="CAB4953014.1"/>
    <property type="molecule type" value="Genomic_DNA"/>
</dbReference>
<dbReference type="PANTHER" id="PTHR30153:SF2">
    <property type="entry name" value="REPLICATIVE DNA HELICASE"/>
    <property type="match status" value="1"/>
</dbReference>
<dbReference type="GO" id="GO:1990077">
    <property type="term" value="C:primosome complex"/>
    <property type="evidence" value="ECO:0007669"/>
    <property type="project" value="UniProtKB-KW"/>
</dbReference>
<dbReference type="Gene3D" id="3.40.50.300">
    <property type="entry name" value="P-loop containing nucleotide triphosphate hydrolases"/>
    <property type="match status" value="1"/>
</dbReference>
<dbReference type="GO" id="GO:0003678">
    <property type="term" value="F:DNA helicase activity"/>
    <property type="evidence" value="ECO:0007669"/>
    <property type="project" value="InterPro"/>
</dbReference>
<dbReference type="GO" id="GO:0005524">
    <property type="term" value="F:ATP binding"/>
    <property type="evidence" value="ECO:0007669"/>
    <property type="project" value="InterPro"/>
</dbReference>
<dbReference type="GO" id="GO:0006269">
    <property type="term" value="P:DNA replication, synthesis of primer"/>
    <property type="evidence" value="ECO:0007669"/>
    <property type="project" value="UniProtKB-KW"/>
</dbReference>
<organism evidence="3">
    <name type="scientific">freshwater metagenome</name>
    <dbReference type="NCBI Taxonomy" id="449393"/>
    <lineage>
        <taxon>unclassified sequences</taxon>
        <taxon>metagenomes</taxon>
        <taxon>ecological metagenomes</taxon>
    </lineage>
</organism>
<dbReference type="PROSITE" id="PS51199">
    <property type="entry name" value="SF4_HELICASE"/>
    <property type="match status" value="1"/>
</dbReference>
<dbReference type="InterPro" id="IPR007694">
    <property type="entry name" value="DNA_helicase_DnaB-like_C"/>
</dbReference>
<dbReference type="AlphaFoldDB" id="A0A6J7KGA7"/>
<dbReference type="InterPro" id="IPR027417">
    <property type="entry name" value="P-loop_NTPase"/>
</dbReference>
<dbReference type="SUPFAM" id="SSF52540">
    <property type="entry name" value="P-loop containing nucleoside triphosphate hydrolases"/>
    <property type="match status" value="1"/>
</dbReference>
<gene>
    <name evidence="3" type="ORF">UFOPK3752_01781</name>
</gene>
<name>A0A6J7KGA7_9ZZZZ</name>
<dbReference type="SMART" id="SM00382">
    <property type="entry name" value="AAA"/>
    <property type="match status" value="1"/>
</dbReference>